<keyword evidence="3" id="KW-1185">Reference proteome</keyword>
<accession>A0ABR9Q0B0</accession>
<dbReference type="InterPro" id="IPR050708">
    <property type="entry name" value="T6SS_VgrG/RHS"/>
</dbReference>
<dbReference type="PANTHER" id="PTHR32305">
    <property type="match status" value="1"/>
</dbReference>
<dbReference type="Proteomes" id="UP001516472">
    <property type="component" value="Unassembled WGS sequence"/>
</dbReference>
<feature type="compositionally biased region" description="Gly residues" evidence="1">
    <location>
        <begin position="2080"/>
        <end position="2101"/>
    </location>
</feature>
<organism evidence="2 3">
    <name type="scientific">Corallococcus soli</name>
    <dbReference type="NCBI Taxonomy" id="2710757"/>
    <lineage>
        <taxon>Bacteria</taxon>
        <taxon>Pseudomonadati</taxon>
        <taxon>Myxococcota</taxon>
        <taxon>Myxococcia</taxon>
        <taxon>Myxococcales</taxon>
        <taxon>Cystobacterineae</taxon>
        <taxon>Myxococcaceae</taxon>
        <taxon>Corallococcus</taxon>
    </lineage>
</organism>
<comment type="caution">
    <text evidence="2">The sequence shown here is derived from an EMBL/GenBank/DDBJ whole genome shotgun (WGS) entry which is preliminary data.</text>
</comment>
<evidence type="ECO:0000256" key="1">
    <source>
        <dbReference type="SAM" id="MobiDB-lite"/>
    </source>
</evidence>
<gene>
    <name evidence="2" type="ORF">G4177_36180</name>
</gene>
<dbReference type="InterPro" id="IPR022385">
    <property type="entry name" value="Rhs_assc_core"/>
</dbReference>
<sequence length="2414" mass="258587">MSRSPWLGLAMGLVAVMWPVFGGAQISPMGGHYGGRASDTGTEPGSVNASGGFSASVPLDFPNARGGLPVPVAIGSGARGVGAVGLGWDIPLTYIRRDTTFANRRPKHSWGGEAPVGREQVLLSLQGQMIDLVPKGTTWVARTDAPDLSLKQEGVAWVMYDGEGRTWTFHENINLTGVGLWLLTSITGTNGNTVQLEYELSTPELPGATGASGVTLDLKYVRYNKHPQEGCYKHELTFTYGPNEALPLRLSMMADRVVTRLRTLSTLDVSSRATCASGLTRLSRYSFTYLPDADTKQPRLSAVHQSGRQGTPEASVALPVVSFGYGSATTDNKLKYQLTQTVAQPAGVHTGQISGTSLDTHYNPPAGGGTGFITWQSLTDVTGDGRPDVVFKKNDKLWVALNRPAAGGTTTLGAGTGIAQLADATFATGPWEVHGAAIGRFSTDPTSINHNRTWRQAIDVNGDGRVDVIDASKEPGNWVVYLNTPGTGASGVTWLQRTFNISALYNVLVARGHTLSGNYLPLASRTNGRSQKRGACWRFDGGRWKDYPDGWGNGLCGERYANGLLEADSEQTFTEWELKDLNGDGFPDLVFNSSRVAVVPDPPPNPEPDDTEGLVINIPRAFNLRPLAGADNQIEAVINVGGLAGGQGNNPFSAPITIQAHASCGVGNWYVAQGSVNHQGMSCALVDVNGDALVDRVQSGKYVSLGTGSGFTKVQLILPSISRQAMIILQKSIQEQSCLTPNPRPPGDSTFFAWHEMGMRDLTGDGIPDFMEKDRSTGEWFVSVGTGAGFAPPVNIEVDGSVQGFSLSSERERCDGWESLTRSGLYDLDGDGMPEVVGLSGSNLNVYQLVGGSRPGKPEAGRLVQMDNGYGARTTVGYRSAKEDTLMAHQVPFPEIVATSVETTGTQGLGGTLVATRYAYGGAELKYNSVLQSFTLPGYQRSVALRSTVKQSPYLKAIIHYEGTATLTDTYPLPEFTPADATTKNDRFNRYLRAGKVRDITTFSAIGTDPWVLLGLDVNTDPRRLGATHYDWASKVFEEIPSSGTSVVDCIEMVYPYDYNQSVGDALGSSTDFLTCSAHGFLHATATRSWRGQAAPPSTNNVQSASEVRAIDDQGRILNVLHKNDLAQSDDDICIETQYATPTGTGPRVLHALRSRRYWYCDKTPYLTYASDSWTYDNLPSGSVSAGRPTSHTRDRYQTKTGALLGSVRLYDASYDGLTGNVTSVTRQREDGALRVETLTHDAFGLLPVSQRTDATGLPALITTITRDPISLAALSTLDENQTREGTDYDGYGRPVRTTLTPPGGTLGVTSTTTYLGFSGTDPLGRRVLAKVFNEPVLPGTEASAPGRTATGFVDELGRERSTVLELGGDYAYEKMIIGERTYDGFGRVKFAADPYPTSQAAATAYGTTAYFNADGTPLCNIQGHGPQTLTNTTDEAAERYPTCYTRTFANNQEVVTVSDASSLLAGSAQAGVTRTATMTAAGRVLSRSTMKGTARLEHATFSHDRLGYLTSMTRFLEPVAPGSPVQSTWTYDSFGQPIEWKDPEGALQSATYSHWGDPLEVSWTDATRSPTAFHRLISQYDALGRLKHQEELTNGVVEPGTQHDYFYDVGVSATSLILPTNVMGRLAWTKSTAGNVYYSYDAQGRANARTFIDSTGTTYVEKMRYRADGALAEVGFHLPDTDYDYEGAVYQYDSANRLTQVRYSDNQELYLAEEIDVFGRVRKALHGGATQSYTVYADVGRRMLREASIASSIGSRRIVRQGHDPMGREKSRVELDNGLAKGVTTTHTYDALGRLAGSVRANSLLTLSRWGFTYDALGNVITKNDLTADRDTALSYRSTDRDQICRVGYGNGGLGGTLCNVLHDARGNVVSQPTPGGMRTLSYFPSGAVRSISDLKVQATFHHGALGTLFEIDLQGANAVDARHEWQLGNLLERRDRVVNGTVESVITRNIPGAGGIVASRRGYKQDWVYPFGESRGGRHFLDRDGDFVQRVHYEPFGEASSSGTATPDTSLYTSAQWNGGDALAAFGLSNLGARIYDPVLGRFLSRDPLLLPRTAASTHPYAFAMNDPVNLSDPSGLDVGGSGEEGPGGGGGFPGGNGGPTEINPIEIYVPGPGQQGTGGANPQSTIRPTPGAVLSQASGGTRTVAGHHLMVMVAVSSGFTSKGFDFDTYAATGAPVSAAIDAIANTDEGAEALVASQNAGLDRISNFSSGVGDSVIFWCPGCTQNMRSTWNIGSNVDPGSTDYLIGSITGIAGSIAAPKPTSIIRPPRVDSGPALAAETSQVGMGRLLARNKLAYTNNCGNRCIAGYHTIRGSPASASHNSGQGMRLDQLEQHFPGSVAVPARSLRGIAKTVATWKDGSIGIVAGIHRNNPALNHVTLVRKYAGQVYFIEPGSLRPYKFARGTKYMLMQLP</sequence>
<dbReference type="EMBL" id="JAAIYO010000020">
    <property type="protein sequence ID" value="MBE4753600.1"/>
    <property type="molecule type" value="Genomic_DNA"/>
</dbReference>
<evidence type="ECO:0000313" key="2">
    <source>
        <dbReference type="EMBL" id="MBE4753600.1"/>
    </source>
</evidence>
<feature type="region of interest" description="Disordered" evidence="1">
    <location>
        <begin position="2075"/>
        <end position="2131"/>
    </location>
</feature>
<dbReference type="SUPFAM" id="SSF69318">
    <property type="entry name" value="Integrin alpha N-terminal domain"/>
    <property type="match status" value="1"/>
</dbReference>
<protein>
    <recommendedName>
        <fullName evidence="4">Insecticide toxin TcdB middle/N-terminal domain-containing protein</fullName>
    </recommendedName>
</protein>
<dbReference type="InterPro" id="IPR028994">
    <property type="entry name" value="Integrin_alpha_N"/>
</dbReference>
<proteinExistence type="predicted"/>
<evidence type="ECO:0000313" key="3">
    <source>
        <dbReference type="Proteomes" id="UP001516472"/>
    </source>
</evidence>
<dbReference type="NCBIfam" id="TIGR03696">
    <property type="entry name" value="Rhs_assc_core"/>
    <property type="match status" value="1"/>
</dbReference>
<evidence type="ECO:0008006" key="4">
    <source>
        <dbReference type="Google" id="ProtNLM"/>
    </source>
</evidence>
<dbReference type="Gene3D" id="2.180.10.10">
    <property type="entry name" value="RHS repeat-associated core"/>
    <property type="match status" value="2"/>
</dbReference>
<reference evidence="2 3" key="1">
    <citation type="submission" date="2020-02" db="EMBL/GenBank/DDBJ databases">
        <authorList>
            <person name="Babadi Z.K."/>
            <person name="Risdian C."/>
            <person name="Ebrahimipour G.H."/>
            <person name="Wink J."/>
        </authorList>
    </citation>
    <scope>NUCLEOTIDE SEQUENCE [LARGE SCALE GENOMIC DNA]</scope>
    <source>
        <strain evidence="2 3">ZKHCc1 1396</strain>
    </source>
</reference>
<name>A0ABR9Q0B0_9BACT</name>
<dbReference type="PANTHER" id="PTHR32305:SF15">
    <property type="entry name" value="PROTEIN RHSA-RELATED"/>
    <property type="match status" value="1"/>
</dbReference>